<proteinExistence type="inferred from homology"/>
<evidence type="ECO:0000313" key="7">
    <source>
        <dbReference type="Proteomes" id="UP001163046"/>
    </source>
</evidence>
<comment type="similarity">
    <text evidence="1">Belongs to the universal ribosomal protein uS9 family.</text>
</comment>
<comment type="caution">
    <text evidence="6">The sequence shown here is derived from an EMBL/GenBank/DDBJ whole genome shotgun (WGS) entry which is preliminary data.</text>
</comment>
<accession>A0A9X0A0M3</accession>
<dbReference type="GO" id="GO:0006412">
    <property type="term" value="P:translation"/>
    <property type="evidence" value="ECO:0007669"/>
    <property type="project" value="InterPro"/>
</dbReference>
<dbReference type="GO" id="GO:0003723">
    <property type="term" value="F:RNA binding"/>
    <property type="evidence" value="ECO:0007669"/>
    <property type="project" value="TreeGrafter"/>
</dbReference>
<organism evidence="6 7">
    <name type="scientific">Desmophyllum pertusum</name>
    <dbReference type="NCBI Taxonomy" id="174260"/>
    <lineage>
        <taxon>Eukaryota</taxon>
        <taxon>Metazoa</taxon>
        <taxon>Cnidaria</taxon>
        <taxon>Anthozoa</taxon>
        <taxon>Hexacorallia</taxon>
        <taxon>Scleractinia</taxon>
        <taxon>Caryophylliina</taxon>
        <taxon>Caryophylliidae</taxon>
        <taxon>Desmophyllum</taxon>
    </lineage>
</organism>
<dbReference type="GO" id="GO:0000462">
    <property type="term" value="P:maturation of SSU-rRNA from tricistronic rRNA transcript (SSU-rRNA, 5.8S rRNA, LSU-rRNA)"/>
    <property type="evidence" value="ECO:0007669"/>
    <property type="project" value="TreeGrafter"/>
</dbReference>
<keyword evidence="2 6" id="KW-0689">Ribosomal protein</keyword>
<evidence type="ECO:0000256" key="3">
    <source>
        <dbReference type="ARBA" id="ARBA00023274"/>
    </source>
</evidence>
<dbReference type="AlphaFoldDB" id="A0A9X0A0M3"/>
<dbReference type="OrthoDB" id="426865at2759"/>
<dbReference type="InterPro" id="IPR020568">
    <property type="entry name" value="Ribosomal_Su5_D2-typ_SF"/>
</dbReference>
<sequence>MEFYHANQADMEQDACEFNINGAVNESVKSLGGLLENWDHYKPDGNILGWKVCYGQGLRSLRALFPRPYCIHSEGALDKSVFLLQSASEVTDSSAEPELISETTQGTFDNVWMAQVTGSTHVNLLPIEECEDKKTATAVAFCKRGNGMIKINGCPLDLVEPSTLRYKVQEPILLLGKERFEGVDIRVRVKGGGHVSRIYAIRQAISKALVAYYQKFVDEVSKKEIRDILIQYGPFTVGGRSTPCRGQEIRWTRSALALPEVLPLNSLLTWS</sequence>
<dbReference type="FunFam" id="3.30.230.10:FF:000184">
    <property type="entry name" value="40S ribosomal protein S16"/>
    <property type="match status" value="1"/>
</dbReference>
<gene>
    <name evidence="6" type="primary">RPS16</name>
    <name evidence="6" type="ORF">OS493_020970</name>
</gene>
<evidence type="ECO:0000256" key="4">
    <source>
        <dbReference type="ARBA" id="ARBA00035259"/>
    </source>
</evidence>
<dbReference type="PANTHER" id="PTHR21569">
    <property type="entry name" value="RIBOSOMAL PROTEIN S9"/>
    <property type="match status" value="1"/>
</dbReference>
<reference evidence="6" key="1">
    <citation type="submission" date="2023-01" db="EMBL/GenBank/DDBJ databases">
        <title>Genome assembly of the deep-sea coral Lophelia pertusa.</title>
        <authorList>
            <person name="Herrera S."/>
            <person name="Cordes E."/>
        </authorList>
    </citation>
    <scope>NUCLEOTIDE SEQUENCE</scope>
    <source>
        <strain evidence="6">USNM1676648</strain>
        <tissue evidence="6">Polyp</tissue>
    </source>
</reference>
<name>A0A9X0A0M3_9CNID</name>
<evidence type="ECO:0000313" key="6">
    <source>
        <dbReference type="EMBL" id="KAJ7390950.1"/>
    </source>
</evidence>
<dbReference type="Pfam" id="PF00380">
    <property type="entry name" value="Ribosomal_S9"/>
    <property type="match status" value="1"/>
</dbReference>
<evidence type="ECO:0000256" key="2">
    <source>
        <dbReference type="ARBA" id="ARBA00022980"/>
    </source>
</evidence>
<dbReference type="InterPro" id="IPR014721">
    <property type="entry name" value="Ribsml_uS5_D2-typ_fold_subgr"/>
</dbReference>
<keyword evidence="7" id="KW-1185">Reference proteome</keyword>
<dbReference type="GO" id="GO:0003735">
    <property type="term" value="F:structural constituent of ribosome"/>
    <property type="evidence" value="ECO:0007669"/>
    <property type="project" value="InterPro"/>
</dbReference>
<protein>
    <recommendedName>
        <fullName evidence="4">Small ribosomal subunit protein uS9</fullName>
    </recommendedName>
    <alternativeName>
        <fullName evidence="5">40S ribosomal protein S16</fullName>
    </alternativeName>
</protein>
<evidence type="ECO:0000256" key="5">
    <source>
        <dbReference type="ARBA" id="ARBA00043019"/>
    </source>
</evidence>
<dbReference type="SUPFAM" id="SSF54211">
    <property type="entry name" value="Ribosomal protein S5 domain 2-like"/>
    <property type="match status" value="1"/>
</dbReference>
<dbReference type="InterPro" id="IPR000754">
    <property type="entry name" value="Ribosomal_uS9"/>
</dbReference>
<dbReference type="EMBL" id="MU825409">
    <property type="protein sequence ID" value="KAJ7390950.1"/>
    <property type="molecule type" value="Genomic_DNA"/>
</dbReference>
<dbReference type="Gene3D" id="3.30.230.10">
    <property type="match status" value="1"/>
</dbReference>
<keyword evidence="3" id="KW-0687">Ribonucleoprotein</keyword>
<evidence type="ECO:0000256" key="1">
    <source>
        <dbReference type="ARBA" id="ARBA00005251"/>
    </source>
</evidence>
<dbReference type="Proteomes" id="UP001163046">
    <property type="component" value="Unassembled WGS sequence"/>
</dbReference>
<dbReference type="PANTHER" id="PTHR21569:SF16">
    <property type="entry name" value="RIBOSOMAL PROTEIN S16"/>
    <property type="match status" value="1"/>
</dbReference>
<dbReference type="GO" id="GO:0022627">
    <property type="term" value="C:cytosolic small ribosomal subunit"/>
    <property type="evidence" value="ECO:0007669"/>
    <property type="project" value="TreeGrafter"/>
</dbReference>